<dbReference type="PROSITE" id="PS50011">
    <property type="entry name" value="PROTEIN_KINASE_DOM"/>
    <property type="match status" value="1"/>
</dbReference>
<evidence type="ECO:0000256" key="1">
    <source>
        <dbReference type="PROSITE-ProRule" id="PRU10141"/>
    </source>
</evidence>
<protein>
    <submittedName>
        <fullName evidence="4">Membrane-associated tyrosine- and threonine-specific cdc2-inhibitory kinase</fullName>
        <ecNumber evidence="4">2.7.11.1</ecNumber>
    </submittedName>
</protein>
<feature type="compositionally biased region" description="Basic and acidic residues" evidence="2">
    <location>
        <begin position="347"/>
        <end position="359"/>
    </location>
</feature>
<dbReference type="SMART" id="SM00220">
    <property type="entry name" value="S_TKc"/>
    <property type="match status" value="1"/>
</dbReference>
<feature type="domain" description="Protein kinase" evidence="3">
    <location>
        <begin position="22"/>
        <end position="287"/>
    </location>
</feature>
<feature type="region of interest" description="Disordered" evidence="2">
    <location>
        <begin position="347"/>
        <end position="368"/>
    </location>
</feature>
<evidence type="ECO:0000313" key="5">
    <source>
        <dbReference type="Proteomes" id="UP001281761"/>
    </source>
</evidence>
<gene>
    <name evidence="4" type="ORF">BLNAU_13679</name>
</gene>
<dbReference type="InterPro" id="IPR000719">
    <property type="entry name" value="Prot_kinase_dom"/>
</dbReference>
<dbReference type="GO" id="GO:0004674">
    <property type="term" value="F:protein serine/threonine kinase activity"/>
    <property type="evidence" value="ECO:0007669"/>
    <property type="project" value="UniProtKB-EC"/>
</dbReference>
<dbReference type="InterPro" id="IPR053235">
    <property type="entry name" value="Ser_Thr_kinase"/>
</dbReference>
<keyword evidence="1" id="KW-0067">ATP-binding</keyword>
<dbReference type="EC" id="2.7.11.1" evidence="4"/>
<dbReference type="CDD" id="cd00180">
    <property type="entry name" value="PKc"/>
    <property type="match status" value="1"/>
</dbReference>
<dbReference type="EMBL" id="JARBJD010000119">
    <property type="protein sequence ID" value="KAK2951399.1"/>
    <property type="molecule type" value="Genomic_DNA"/>
</dbReference>
<dbReference type="InterPro" id="IPR011009">
    <property type="entry name" value="Kinase-like_dom_sf"/>
</dbReference>
<reference evidence="4 5" key="1">
    <citation type="journal article" date="2022" name="bioRxiv">
        <title>Genomics of Preaxostyla Flagellates Illuminates Evolutionary Transitions and the Path Towards Mitochondrial Loss.</title>
        <authorList>
            <person name="Novak L.V.F."/>
            <person name="Treitli S.C."/>
            <person name="Pyrih J."/>
            <person name="Halakuc P."/>
            <person name="Pipaliya S.V."/>
            <person name="Vacek V."/>
            <person name="Brzon O."/>
            <person name="Soukal P."/>
            <person name="Eme L."/>
            <person name="Dacks J.B."/>
            <person name="Karnkowska A."/>
            <person name="Elias M."/>
            <person name="Hampl V."/>
        </authorList>
    </citation>
    <scope>NUCLEOTIDE SEQUENCE [LARGE SCALE GENOMIC DNA]</scope>
    <source>
        <strain evidence="4">NAU3</strain>
        <tissue evidence="4">Gut</tissue>
    </source>
</reference>
<dbReference type="InterPro" id="IPR043136">
    <property type="entry name" value="B30.2/SPRY_sf"/>
</dbReference>
<sequence>MSEPHPKPKAKKRFEVKVPDPYMFVRTLGQGRFGSVHEVSKTPTDEHFAMKILTFSSEADYKKNEHEISKLSKNQHRNVVRFVQAIEGDLAHFVVLELCSHSLQDELSEHKKLGGKMDVVRVYGVMRDVLNGIAYLHLRGEIYGDLKGSNVLIGKDGVAKLGDFGGVVGAGTMKTSNPAESGTMQFWAPELFKKADGAESSVGSRAGDMWAFGQLLLEMLTGRSWIVGESAVDIQQSVLEFDIGKICEREGIVGEVQVLLSLLLSETPSKRMSSVELVRSNRLQSILGPETPLSRFFAAQLEAANNELKSTRQQLLQQQSPTVSSPDNSRIQSLETELLAAQEEIRRLKESARTQRDESSSAQTTTFTQASFDFTDPSHFRVDNNIITRTDAGKNEDGNTRYSSVFLTDVLETGVISVEITLHSQNNGDLYFGLIDSNRPIPEIGYRVGCYLDNSAGLSYYGYLWSSSHSSKECFPYLSQGDSIRMEVDLNSTPRTLQFFVNEKAGKYFMSGIPSSVRIGFSIQHENSSIRIDNLLRLPRPTPTSMRMKKLKW</sequence>
<dbReference type="PROSITE" id="PS00107">
    <property type="entry name" value="PROTEIN_KINASE_ATP"/>
    <property type="match status" value="1"/>
</dbReference>
<keyword evidence="4" id="KW-0808">Transferase</keyword>
<accession>A0ABQ9XKN9</accession>
<dbReference type="PANTHER" id="PTHR24361">
    <property type="entry name" value="MITOGEN-ACTIVATED KINASE KINASE KINASE"/>
    <property type="match status" value="1"/>
</dbReference>
<dbReference type="Proteomes" id="UP001281761">
    <property type="component" value="Unassembled WGS sequence"/>
</dbReference>
<dbReference type="InterPro" id="IPR017441">
    <property type="entry name" value="Protein_kinase_ATP_BS"/>
</dbReference>
<keyword evidence="4" id="KW-0418">Kinase</keyword>
<evidence type="ECO:0000259" key="3">
    <source>
        <dbReference type="PROSITE" id="PS50011"/>
    </source>
</evidence>
<keyword evidence="5" id="KW-1185">Reference proteome</keyword>
<organism evidence="4 5">
    <name type="scientific">Blattamonas nauphoetae</name>
    <dbReference type="NCBI Taxonomy" id="2049346"/>
    <lineage>
        <taxon>Eukaryota</taxon>
        <taxon>Metamonada</taxon>
        <taxon>Preaxostyla</taxon>
        <taxon>Oxymonadida</taxon>
        <taxon>Blattamonas</taxon>
    </lineage>
</organism>
<feature type="binding site" evidence="1">
    <location>
        <position position="51"/>
    </location>
    <ligand>
        <name>ATP</name>
        <dbReference type="ChEBI" id="CHEBI:30616"/>
    </ligand>
</feature>
<keyword evidence="1" id="KW-0547">Nucleotide-binding</keyword>
<evidence type="ECO:0000313" key="4">
    <source>
        <dbReference type="EMBL" id="KAK2951399.1"/>
    </source>
</evidence>
<comment type="caution">
    <text evidence="4">The sequence shown here is derived from an EMBL/GenBank/DDBJ whole genome shotgun (WGS) entry which is preliminary data.</text>
</comment>
<dbReference type="Gene3D" id="2.60.120.920">
    <property type="match status" value="1"/>
</dbReference>
<dbReference type="Pfam" id="PF00069">
    <property type="entry name" value="Pkinase"/>
    <property type="match status" value="1"/>
</dbReference>
<proteinExistence type="predicted"/>
<dbReference type="Gene3D" id="1.10.510.10">
    <property type="entry name" value="Transferase(Phosphotransferase) domain 1"/>
    <property type="match status" value="1"/>
</dbReference>
<name>A0ABQ9XKN9_9EUKA</name>
<evidence type="ECO:0000256" key="2">
    <source>
        <dbReference type="SAM" id="MobiDB-lite"/>
    </source>
</evidence>
<dbReference type="SUPFAM" id="SSF56112">
    <property type="entry name" value="Protein kinase-like (PK-like)"/>
    <property type="match status" value="1"/>
</dbReference>